<evidence type="ECO:0008006" key="2">
    <source>
        <dbReference type="Google" id="ProtNLM"/>
    </source>
</evidence>
<organism evidence="1">
    <name type="scientific">bioreactor metagenome</name>
    <dbReference type="NCBI Taxonomy" id="1076179"/>
    <lineage>
        <taxon>unclassified sequences</taxon>
        <taxon>metagenomes</taxon>
        <taxon>ecological metagenomes</taxon>
    </lineage>
</organism>
<proteinExistence type="predicted"/>
<gene>
    <name evidence="1" type="ORF">SDC9_96249</name>
</gene>
<evidence type="ECO:0000313" key="1">
    <source>
        <dbReference type="EMBL" id="MPM49519.1"/>
    </source>
</evidence>
<protein>
    <recommendedName>
        <fullName evidence="2">AbiEi antitoxin C-terminal domain-containing protein</fullName>
    </recommendedName>
</protein>
<name>A0A645A8L2_9ZZZZ</name>
<dbReference type="EMBL" id="VSSQ01012562">
    <property type="protein sequence ID" value="MPM49519.1"/>
    <property type="molecule type" value="Genomic_DNA"/>
</dbReference>
<comment type="caution">
    <text evidence="1">The sequence shown here is derived from an EMBL/GenBank/DDBJ whole genome shotgun (WGS) entry which is preliminary data.</text>
</comment>
<reference evidence="1" key="1">
    <citation type="submission" date="2019-08" db="EMBL/GenBank/DDBJ databases">
        <authorList>
            <person name="Kucharzyk K."/>
            <person name="Murdoch R.W."/>
            <person name="Higgins S."/>
            <person name="Loffler F."/>
        </authorList>
    </citation>
    <scope>NUCLEOTIDE SEQUENCE</scope>
</reference>
<dbReference type="AlphaFoldDB" id="A0A645A8L2"/>
<accession>A0A645A8L2</accession>
<sequence length="210" mass="24968">MLFKIKALFLCVKTKAMETNIIERFHKNGGYLTRKEIRTEKQLYQLRRLTEEKIVKRIKPGVFFLEEATASKTMIDVERIVPEGVLCYYSAWFHYGLTTQIPQQYHIAVVKNRRVKLPVFPPVQLHYWQEKYVLLGKEYRIIENLRVPIFDLEKSVCDAVKFRNKIGMDVCAEILQNYLARKDRDLTKLIRYAKDMRIGNIMQTYVTIQL</sequence>